<proteinExistence type="predicted"/>
<dbReference type="PROSITE" id="PS51733">
    <property type="entry name" value="BPL_LPL_CATALYTIC"/>
    <property type="match status" value="1"/>
</dbReference>
<evidence type="ECO:0000313" key="8">
    <source>
        <dbReference type="EMBL" id="RDV06950.1"/>
    </source>
</evidence>
<dbReference type="OrthoDB" id="9807064at2"/>
<keyword evidence="4" id="KW-0092">Biotin</keyword>
<dbReference type="GO" id="GO:0005524">
    <property type="term" value="F:ATP binding"/>
    <property type="evidence" value="ECO:0007669"/>
    <property type="project" value="UniProtKB-KW"/>
</dbReference>
<evidence type="ECO:0000313" key="9">
    <source>
        <dbReference type="Proteomes" id="UP000263833"/>
    </source>
</evidence>
<feature type="domain" description="BPL/LPL catalytic" evidence="7">
    <location>
        <begin position="1"/>
        <end position="170"/>
    </location>
</feature>
<dbReference type="GO" id="GO:0005737">
    <property type="term" value="C:cytoplasm"/>
    <property type="evidence" value="ECO:0007669"/>
    <property type="project" value="TreeGrafter"/>
</dbReference>
<dbReference type="Proteomes" id="UP000263833">
    <property type="component" value="Unassembled WGS sequence"/>
</dbReference>
<dbReference type="EMBL" id="QRGP01000001">
    <property type="protein sequence ID" value="RDV06950.1"/>
    <property type="molecule type" value="Genomic_DNA"/>
</dbReference>
<reference evidence="9" key="1">
    <citation type="submission" date="2018-08" db="EMBL/GenBank/DDBJ databases">
        <authorList>
            <person name="Kim S.-J."/>
            <person name="Jung G.-Y."/>
        </authorList>
    </citation>
    <scope>NUCLEOTIDE SEQUENCE [LARGE SCALE GENOMIC DNA]</scope>
    <source>
        <strain evidence="9">GY_G</strain>
    </source>
</reference>
<dbReference type="GO" id="GO:0004077">
    <property type="term" value="F:biotin--[biotin carboxyl-carrier protein] ligase activity"/>
    <property type="evidence" value="ECO:0007669"/>
    <property type="project" value="UniProtKB-EC"/>
</dbReference>
<accession>A0A371BHB1</accession>
<dbReference type="PANTHER" id="PTHR12835">
    <property type="entry name" value="BIOTIN PROTEIN LIGASE"/>
    <property type="match status" value="1"/>
</dbReference>
<dbReference type="RefSeq" id="WP_115548495.1">
    <property type="nucleotide sequence ID" value="NZ_QRGP01000001.1"/>
</dbReference>
<name>A0A371BHB1_9SPHN</name>
<keyword evidence="1 8" id="KW-0436">Ligase</keyword>
<keyword evidence="2" id="KW-0547">Nucleotide-binding</keyword>
<comment type="catalytic activity">
    <reaction evidence="6">
        <text>biotin + L-lysyl-[protein] + ATP = N(6)-biotinyl-L-lysyl-[protein] + AMP + diphosphate + H(+)</text>
        <dbReference type="Rhea" id="RHEA:11756"/>
        <dbReference type="Rhea" id="RHEA-COMP:9752"/>
        <dbReference type="Rhea" id="RHEA-COMP:10505"/>
        <dbReference type="ChEBI" id="CHEBI:15378"/>
        <dbReference type="ChEBI" id="CHEBI:29969"/>
        <dbReference type="ChEBI" id="CHEBI:30616"/>
        <dbReference type="ChEBI" id="CHEBI:33019"/>
        <dbReference type="ChEBI" id="CHEBI:57586"/>
        <dbReference type="ChEBI" id="CHEBI:83144"/>
        <dbReference type="ChEBI" id="CHEBI:456215"/>
        <dbReference type="EC" id="6.3.4.15"/>
    </reaction>
</comment>
<evidence type="ECO:0000256" key="3">
    <source>
        <dbReference type="ARBA" id="ARBA00022840"/>
    </source>
</evidence>
<dbReference type="Gene3D" id="2.30.30.100">
    <property type="match status" value="1"/>
</dbReference>
<dbReference type="InterPro" id="IPR045864">
    <property type="entry name" value="aa-tRNA-synth_II/BPL/LPL"/>
</dbReference>
<dbReference type="Gene3D" id="3.30.930.10">
    <property type="entry name" value="Bira Bifunctional Protein, Domain 2"/>
    <property type="match status" value="1"/>
</dbReference>
<dbReference type="InterPro" id="IPR004408">
    <property type="entry name" value="Biotin_CoA_COase_ligase"/>
</dbReference>
<dbReference type="SUPFAM" id="SSF50037">
    <property type="entry name" value="C-terminal domain of transcriptional repressors"/>
    <property type="match status" value="1"/>
</dbReference>
<dbReference type="InterPro" id="IPR004143">
    <property type="entry name" value="BPL_LPL_catalytic"/>
</dbReference>
<gene>
    <name evidence="8" type="ORF">DXH95_06025</name>
</gene>
<keyword evidence="9" id="KW-1185">Reference proteome</keyword>
<dbReference type="Pfam" id="PF02237">
    <property type="entry name" value="BPL_C"/>
    <property type="match status" value="1"/>
</dbReference>
<evidence type="ECO:0000259" key="7">
    <source>
        <dbReference type="PROSITE" id="PS51733"/>
    </source>
</evidence>
<dbReference type="AlphaFoldDB" id="A0A371BHB1"/>
<protein>
    <recommendedName>
        <fullName evidence="5">biotin--[biotin carboxyl-carrier protein] ligase</fullName>
        <ecNumber evidence="5">6.3.4.15</ecNumber>
    </recommendedName>
</protein>
<evidence type="ECO:0000256" key="1">
    <source>
        <dbReference type="ARBA" id="ARBA00022598"/>
    </source>
</evidence>
<dbReference type="Pfam" id="PF03099">
    <property type="entry name" value="BPL_LplA_LipB"/>
    <property type="match status" value="1"/>
</dbReference>
<evidence type="ECO:0000256" key="6">
    <source>
        <dbReference type="ARBA" id="ARBA00047846"/>
    </source>
</evidence>
<organism evidence="8 9">
    <name type="scientific">Sphingorhabdus pulchriflava</name>
    <dbReference type="NCBI Taxonomy" id="2292257"/>
    <lineage>
        <taxon>Bacteria</taxon>
        <taxon>Pseudomonadati</taxon>
        <taxon>Pseudomonadota</taxon>
        <taxon>Alphaproteobacteria</taxon>
        <taxon>Sphingomonadales</taxon>
        <taxon>Sphingomonadaceae</taxon>
        <taxon>Sphingorhabdus</taxon>
    </lineage>
</organism>
<keyword evidence="3" id="KW-0067">ATP-binding</keyword>
<sequence>MFEQVALTGSTNADLLARVAAGAPEGLWLRADQQGGGRGRMGRDWVSPLGNLYASTIAKLSPSDPSPSTLAFVAGLAAFDTIKLVAPDVAIQLKWPNDVLSENGDKLCGILLERSGDAIIAGFGINLVSHPADIGRPVSDLRALGANPPEPQAVCEILADQFASWLQKWRQQPLANLLRAWEAAAHPKGTALRVSLPDGEQIDGLFAGLSDDGALSLRLADGAIRAIHAADIFLI</sequence>
<evidence type="ECO:0000256" key="2">
    <source>
        <dbReference type="ARBA" id="ARBA00022741"/>
    </source>
</evidence>
<dbReference type="SUPFAM" id="SSF55681">
    <property type="entry name" value="Class II aaRS and biotin synthetases"/>
    <property type="match status" value="1"/>
</dbReference>
<evidence type="ECO:0000256" key="5">
    <source>
        <dbReference type="ARBA" id="ARBA00024227"/>
    </source>
</evidence>
<dbReference type="PANTHER" id="PTHR12835:SF5">
    <property type="entry name" value="BIOTIN--PROTEIN LIGASE"/>
    <property type="match status" value="1"/>
</dbReference>
<dbReference type="NCBIfam" id="TIGR00121">
    <property type="entry name" value="birA_ligase"/>
    <property type="match status" value="1"/>
</dbReference>
<comment type="caution">
    <text evidence="8">The sequence shown here is derived from an EMBL/GenBank/DDBJ whole genome shotgun (WGS) entry which is preliminary data.</text>
</comment>
<dbReference type="InterPro" id="IPR008988">
    <property type="entry name" value="Transcriptional_repressor_C"/>
</dbReference>
<evidence type="ECO:0000256" key="4">
    <source>
        <dbReference type="ARBA" id="ARBA00023267"/>
    </source>
</evidence>
<dbReference type="EC" id="6.3.4.15" evidence="5"/>
<dbReference type="InterPro" id="IPR003142">
    <property type="entry name" value="BPL_C"/>
</dbReference>